<evidence type="ECO:0000256" key="2">
    <source>
        <dbReference type="ARBA" id="ARBA00022898"/>
    </source>
</evidence>
<reference evidence="4 5" key="1">
    <citation type="journal article" date="2011" name="Proc. Natl. Acad. Sci. U.S.A.">
        <title>Niche of harmful alga Aureococcus anophagefferens revealed through ecogenomics.</title>
        <authorList>
            <person name="Gobler C.J."/>
            <person name="Berry D.L."/>
            <person name="Dyhrman S.T."/>
            <person name="Wilhelm S.W."/>
            <person name="Salamov A."/>
            <person name="Lobanov A.V."/>
            <person name="Zhang Y."/>
            <person name="Collier J.L."/>
            <person name="Wurch L.L."/>
            <person name="Kustka A.B."/>
            <person name="Dill B.D."/>
            <person name="Shah M."/>
            <person name="VerBerkmoes N.C."/>
            <person name="Kuo A."/>
            <person name="Terry A."/>
            <person name="Pangilinan J."/>
            <person name="Lindquist E.A."/>
            <person name="Lucas S."/>
            <person name="Paulsen I.T."/>
            <person name="Hattenrath-Lehmann T.K."/>
            <person name="Talmage S.C."/>
            <person name="Walker E.A."/>
            <person name="Koch F."/>
            <person name="Burson A.M."/>
            <person name="Marcoval M.A."/>
            <person name="Tang Y.Z."/>
            <person name="Lecleir G.R."/>
            <person name="Coyne K.J."/>
            <person name="Berg G.M."/>
            <person name="Bertrand E.M."/>
            <person name="Saito M.A."/>
            <person name="Gladyshev V.N."/>
            <person name="Grigoriev I.V."/>
        </authorList>
    </citation>
    <scope>NUCLEOTIDE SEQUENCE [LARGE SCALE GENOMIC DNA]</scope>
    <source>
        <strain evidence="5">CCMP 1984</strain>
    </source>
</reference>
<evidence type="ECO:0000259" key="3">
    <source>
        <dbReference type="Pfam" id="PF01212"/>
    </source>
</evidence>
<dbReference type="OrthoDB" id="10261951at2759"/>
<feature type="domain" description="Aromatic amino acid beta-eliminating lyase/threonine aldolase" evidence="3">
    <location>
        <begin position="38"/>
        <end position="104"/>
    </location>
</feature>
<keyword evidence="5" id="KW-1185">Reference proteome</keyword>
<proteinExistence type="predicted"/>
<keyword evidence="2" id="KW-0663">Pyridoxal phosphate</keyword>
<dbReference type="RefSeq" id="XP_009032275.1">
    <property type="nucleotide sequence ID" value="XM_009034027.1"/>
</dbReference>
<dbReference type="Gene3D" id="3.40.640.10">
    <property type="entry name" value="Type I PLP-dependent aspartate aminotransferase-like (Major domain)"/>
    <property type="match status" value="1"/>
</dbReference>
<protein>
    <recommendedName>
        <fullName evidence="3">Aromatic amino acid beta-eliminating lyase/threonine aldolase domain-containing protein</fullName>
    </recommendedName>
</protein>
<dbReference type="GO" id="GO:0016829">
    <property type="term" value="F:lyase activity"/>
    <property type="evidence" value="ECO:0007669"/>
    <property type="project" value="InterPro"/>
</dbReference>
<dbReference type="Proteomes" id="UP000002729">
    <property type="component" value="Unassembled WGS sequence"/>
</dbReference>
<dbReference type="InterPro" id="IPR001597">
    <property type="entry name" value="ArAA_b-elim_lyase/Thr_aldolase"/>
</dbReference>
<evidence type="ECO:0000256" key="1">
    <source>
        <dbReference type="ARBA" id="ARBA00001933"/>
    </source>
</evidence>
<dbReference type="Pfam" id="PF01212">
    <property type="entry name" value="Beta_elim_lyase"/>
    <property type="match status" value="1"/>
</dbReference>
<dbReference type="EMBL" id="GL833120">
    <property type="protein sequence ID" value="EGB12612.1"/>
    <property type="molecule type" value="Genomic_DNA"/>
</dbReference>
<dbReference type="GeneID" id="20223066"/>
<accession>F0XVJ4</accession>
<dbReference type="InParanoid" id="F0XVJ4"/>
<dbReference type="AlphaFoldDB" id="F0XVJ4"/>
<organism evidence="5">
    <name type="scientific">Aureococcus anophagefferens</name>
    <name type="common">Harmful bloom alga</name>
    <dbReference type="NCBI Taxonomy" id="44056"/>
    <lineage>
        <taxon>Eukaryota</taxon>
        <taxon>Sar</taxon>
        <taxon>Stramenopiles</taxon>
        <taxon>Ochrophyta</taxon>
        <taxon>Pelagophyceae</taxon>
        <taxon>Pelagomonadales</taxon>
        <taxon>Pelagomonadaceae</taxon>
        <taxon>Aureococcus</taxon>
    </lineage>
</organism>
<evidence type="ECO:0000313" key="5">
    <source>
        <dbReference type="Proteomes" id="UP000002729"/>
    </source>
</evidence>
<dbReference type="GO" id="GO:0006520">
    <property type="term" value="P:amino acid metabolic process"/>
    <property type="evidence" value="ECO:0007669"/>
    <property type="project" value="InterPro"/>
</dbReference>
<name>F0XVJ4_AURAN</name>
<sequence>MASQKTIDLGAQHLPVGSAADQLRALADAAEATGYAFDTYGAGDGLNAFEAKVAAMLGKEAGLFVATGTMAQQSVLRAATWVHGLGSKPKVFVHGTSHLVHQDCLRDGAEQAKKFARHAAVNLPDFDAAALGSFDRVIQLRDVVTAFYVPGAERNAAVVLELPQRMNGARPARRKRRPP</sequence>
<dbReference type="SUPFAM" id="SSF53383">
    <property type="entry name" value="PLP-dependent transferases"/>
    <property type="match status" value="1"/>
</dbReference>
<gene>
    <name evidence="4" type="ORF">AURANDRAFT_60565</name>
</gene>
<dbReference type="KEGG" id="aaf:AURANDRAFT_60565"/>
<comment type="cofactor">
    <cofactor evidence="1">
        <name>pyridoxal 5'-phosphate</name>
        <dbReference type="ChEBI" id="CHEBI:597326"/>
    </cofactor>
</comment>
<dbReference type="InterPro" id="IPR015421">
    <property type="entry name" value="PyrdxlP-dep_Trfase_major"/>
</dbReference>
<dbReference type="InterPro" id="IPR015424">
    <property type="entry name" value="PyrdxlP-dep_Trfase"/>
</dbReference>
<evidence type="ECO:0000313" key="4">
    <source>
        <dbReference type="EMBL" id="EGB12612.1"/>
    </source>
</evidence>